<evidence type="ECO:0000313" key="2">
    <source>
        <dbReference type="EMBL" id="EQD31807.1"/>
    </source>
</evidence>
<dbReference type="AlphaFoldDB" id="T0YIK6"/>
<organism evidence="2">
    <name type="scientific">mine drainage metagenome</name>
    <dbReference type="NCBI Taxonomy" id="410659"/>
    <lineage>
        <taxon>unclassified sequences</taxon>
        <taxon>metagenomes</taxon>
        <taxon>ecological metagenomes</taxon>
    </lineage>
</organism>
<reference evidence="2" key="1">
    <citation type="submission" date="2013-08" db="EMBL/GenBank/DDBJ databases">
        <authorList>
            <person name="Mendez C."/>
            <person name="Richter M."/>
            <person name="Ferrer M."/>
            <person name="Sanchez J."/>
        </authorList>
    </citation>
    <scope>NUCLEOTIDE SEQUENCE</scope>
</reference>
<dbReference type="GO" id="GO:0047134">
    <property type="term" value="F:protein-disulfide reductase [NAD(P)H] activity"/>
    <property type="evidence" value="ECO:0007669"/>
    <property type="project" value="UniProtKB-EC"/>
</dbReference>
<keyword evidence="1 2" id="KW-0812">Transmembrane</keyword>
<keyword evidence="2" id="KW-0560">Oxidoreductase</keyword>
<evidence type="ECO:0000256" key="1">
    <source>
        <dbReference type="SAM" id="Phobius"/>
    </source>
</evidence>
<name>T0YIK6_9ZZZZ</name>
<gene>
    <name evidence="2" type="ORF">B1A_19752</name>
</gene>
<dbReference type="EMBL" id="AUZX01014581">
    <property type="protein sequence ID" value="EQD31807.1"/>
    <property type="molecule type" value="Genomic_DNA"/>
</dbReference>
<feature type="non-terminal residue" evidence="2">
    <location>
        <position position="36"/>
    </location>
</feature>
<keyword evidence="1" id="KW-1133">Transmembrane helix</keyword>
<accession>T0YIK6</accession>
<proteinExistence type="predicted"/>
<comment type="caution">
    <text evidence="2">The sequence shown here is derived from an EMBL/GenBank/DDBJ whole genome shotgun (WGS) entry which is preliminary data.</text>
</comment>
<feature type="transmembrane region" description="Helical" evidence="1">
    <location>
        <begin position="6"/>
        <end position="28"/>
    </location>
</feature>
<reference evidence="2" key="2">
    <citation type="journal article" date="2014" name="ISME J.">
        <title>Microbial stratification in low pH oxic and suboxic macroscopic growths along an acid mine drainage.</title>
        <authorList>
            <person name="Mendez-Garcia C."/>
            <person name="Mesa V."/>
            <person name="Sprenger R.R."/>
            <person name="Richter M."/>
            <person name="Diez M.S."/>
            <person name="Solano J."/>
            <person name="Bargiela R."/>
            <person name="Golyshina O.V."/>
            <person name="Manteca A."/>
            <person name="Ramos J.L."/>
            <person name="Gallego J.R."/>
            <person name="Llorente I."/>
            <person name="Martins Dos Santos V.A."/>
            <person name="Jensen O.N."/>
            <person name="Pelaez A.I."/>
            <person name="Sanchez J."/>
            <person name="Ferrer M."/>
        </authorList>
    </citation>
    <scope>NUCLEOTIDE SEQUENCE</scope>
</reference>
<protein>
    <submittedName>
        <fullName evidence="2">Cytochrome c assembly protein, transmembrane region domain protein</fullName>
        <ecNumber evidence="2">1.8.1.8</ecNumber>
    </submittedName>
</protein>
<sequence>MNQEPLSITLAFLAGMVSFVSPCVLPIVPSYISFIT</sequence>
<dbReference type="EC" id="1.8.1.8" evidence="2"/>
<keyword evidence="1" id="KW-0472">Membrane</keyword>